<organism evidence="9">
    <name type="scientific">hydrothermal vent metagenome</name>
    <dbReference type="NCBI Taxonomy" id="652676"/>
    <lineage>
        <taxon>unclassified sequences</taxon>
        <taxon>metagenomes</taxon>
        <taxon>ecological metagenomes</taxon>
    </lineage>
</organism>
<dbReference type="InterPro" id="IPR014729">
    <property type="entry name" value="Rossmann-like_a/b/a_fold"/>
</dbReference>
<keyword evidence="7" id="KW-0520">NAD</keyword>
<evidence type="ECO:0000313" key="9">
    <source>
        <dbReference type="EMBL" id="VAX15604.1"/>
    </source>
</evidence>
<evidence type="ECO:0000256" key="2">
    <source>
        <dbReference type="ARBA" id="ARBA00022642"/>
    </source>
</evidence>
<gene>
    <name evidence="9" type="ORF">MNBD_NITROSPINAE04-928</name>
</gene>
<dbReference type="EMBL" id="UOGA01000044">
    <property type="protein sequence ID" value="VAX15604.1"/>
    <property type="molecule type" value="Genomic_DNA"/>
</dbReference>
<protein>
    <submittedName>
        <fullName evidence="9">Nicotinate-nucleotide adenylyltransferase</fullName>
        <ecNumber evidence="9">2.7.7.18</ecNumber>
    </submittedName>
</protein>
<dbReference type="NCBIfam" id="TIGR00482">
    <property type="entry name" value="nicotinate (nicotinamide) nucleotide adenylyltransferase"/>
    <property type="match status" value="1"/>
</dbReference>
<evidence type="ECO:0000259" key="8">
    <source>
        <dbReference type="Pfam" id="PF01467"/>
    </source>
</evidence>
<dbReference type="Pfam" id="PF01467">
    <property type="entry name" value="CTP_transf_like"/>
    <property type="match status" value="1"/>
</dbReference>
<dbReference type="GO" id="GO:0005524">
    <property type="term" value="F:ATP binding"/>
    <property type="evidence" value="ECO:0007669"/>
    <property type="project" value="UniProtKB-KW"/>
</dbReference>
<dbReference type="NCBIfam" id="TIGR00125">
    <property type="entry name" value="cyt_tran_rel"/>
    <property type="match status" value="1"/>
</dbReference>
<keyword evidence="6" id="KW-0067">ATP-binding</keyword>
<dbReference type="Gene3D" id="3.40.50.620">
    <property type="entry name" value="HUPs"/>
    <property type="match status" value="1"/>
</dbReference>
<feature type="domain" description="Cytidyltransferase-like" evidence="8">
    <location>
        <begin position="5"/>
        <end position="197"/>
    </location>
</feature>
<dbReference type="PANTHER" id="PTHR39321:SF3">
    <property type="entry name" value="PHOSPHOPANTETHEINE ADENYLYLTRANSFERASE"/>
    <property type="match status" value="1"/>
</dbReference>
<keyword evidence="4 9" id="KW-0548">Nucleotidyltransferase</keyword>
<evidence type="ECO:0000256" key="4">
    <source>
        <dbReference type="ARBA" id="ARBA00022695"/>
    </source>
</evidence>
<keyword evidence="2" id="KW-0662">Pyridine nucleotide biosynthesis</keyword>
<reference evidence="9" key="1">
    <citation type="submission" date="2018-06" db="EMBL/GenBank/DDBJ databases">
        <authorList>
            <person name="Zhirakovskaya E."/>
        </authorList>
    </citation>
    <scope>NUCLEOTIDE SEQUENCE</scope>
</reference>
<dbReference type="CDD" id="cd02165">
    <property type="entry name" value="NMNAT"/>
    <property type="match status" value="1"/>
</dbReference>
<dbReference type="AlphaFoldDB" id="A0A3B1BUR2"/>
<dbReference type="UniPathway" id="UPA00253"/>
<accession>A0A3B1BUR2</accession>
<name>A0A3B1BUR2_9ZZZZ</name>
<evidence type="ECO:0000256" key="5">
    <source>
        <dbReference type="ARBA" id="ARBA00022741"/>
    </source>
</evidence>
<dbReference type="GO" id="GO:0009435">
    <property type="term" value="P:NAD+ biosynthetic process"/>
    <property type="evidence" value="ECO:0007669"/>
    <property type="project" value="UniProtKB-UniPathway"/>
</dbReference>
<dbReference type="NCBIfam" id="NF000840">
    <property type="entry name" value="PRK00071.1-3"/>
    <property type="match status" value="1"/>
</dbReference>
<dbReference type="GO" id="GO:0004515">
    <property type="term" value="F:nicotinate-nucleotide adenylyltransferase activity"/>
    <property type="evidence" value="ECO:0007669"/>
    <property type="project" value="UniProtKB-EC"/>
</dbReference>
<sequence length="238" mass="26332">MMIGVLGGSFNPIHIGHLSVAQEAAQLMKLDRVYFVVCANPPHKEKETLIENRHRYKMVELALEDNPIFYPSANEMERGGISYTIDTMRSFKEQFGDDIYFITGQDAIEDIGSWKSAAALLKTFNIVVTTRPGYDSSALFDLLQSVLSVKYANLKLKFIGENSSGTVKSVGAAGSSSAIHFVRTPMLDISSSDIRKRLIEGRSIKYLVPGVVERYLKENKILCGGGAAAPEKQTSWME</sequence>
<evidence type="ECO:0000256" key="3">
    <source>
        <dbReference type="ARBA" id="ARBA00022679"/>
    </source>
</evidence>
<dbReference type="PANTHER" id="PTHR39321">
    <property type="entry name" value="NICOTINATE-NUCLEOTIDE ADENYLYLTRANSFERASE-RELATED"/>
    <property type="match status" value="1"/>
</dbReference>
<dbReference type="HAMAP" id="MF_00244">
    <property type="entry name" value="NaMN_adenylyltr"/>
    <property type="match status" value="1"/>
</dbReference>
<comment type="pathway">
    <text evidence="1">Cofactor biosynthesis; NAD(+) biosynthesis.</text>
</comment>
<dbReference type="SUPFAM" id="SSF52374">
    <property type="entry name" value="Nucleotidylyl transferase"/>
    <property type="match status" value="1"/>
</dbReference>
<keyword evidence="5" id="KW-0547">Nucleotide-binding</keyword>
<evidence type="ECO:0000256" key="7">
    <source>
        <dbReference type="ARBA" id="ARBA00023027"/>
    </source>
</evidence>
<proteinExistence type="inferred from homology"/>
<dbReference type="InterPro" id="IPR005248">
    <property type="entry name" value="NadD/NMNAT"/>
</dbReference>
<dbReference type="EC" id="2.7.7.18" evidence="9"/>
<dbReference type="InterPro" id="IPR004821">
    <property type="entry name" value="Cyt_trans-like"/>
</dbReference>
<keyword evidence="3 9" id="KW-0808">Transferase</keyword>
<evidence type="ECO:0000256" key="6">
    <source>
        <dbReference type="ARBA" id="ARBA00022840"/>
    </source>
</evidence>
<evidence type="ECO:0000256" key="1">
    <source>
        <dbReference type="ARBA" id="ARBA00004790"/>
    </source>
</evidence>